<dbReference type="SMART" id="SM00181">
    <property type="entry name" value="EGF"/>
    <property type="match status" value="5"/>
</dbReference>
<dbReference type="AlphaFoldDB" id="A0AAW1DK49"/>
<dbReference type="InterPro" id="IPR006149">
    <property type="entry name" value="EB_dom"/>
</dbReference>
<dbReference type="Pfam" id="PF01683">
    <property type="entry name" value="EB"/>
    <property type="match status" value="1"/>
</dbReference>
<comment type="caution">
    <text evidence="4">The sequence shown here is derived from an EMBL/GenBank/DDBJ whole genome shotgun (WGS) entry which is preliminary data.</text>
</comment>
<keyword evidence="1" id="KW-0812">Transmembrane</keyword>
<keyword evidence="1" id="KW-0472">Membrane</keyword>
<keyword evidence="5" id="KW-1185">Reference proteome</keyword>
<evidence type="ECO:0000256" key="1">
    <source>
        <dbReference type="SAM" id="Phobius"/>
    </source>
</evidence>
<dbReference type="EMBL" id="JAPXFL010000003">
    <property type="protein sequence ID" value="KAK9508740.1"/>
    <property type="molecule type" value="Genomic_DNA"/>
</dbReference>
<feature type="domain" description="EGF-like" evidence="3">
    <location>
        <begin position="273"/>
        <end position="309"/>
    </location>
</feature>
<feature type="domain" description="EGF-like" evidence="3">
    <location>
        <begin position="537"/>
        <end position="570"/>
    </location>
</feature>
<protein>
    <recommendedName>
        <fullName evidence="3">EGF-like domain-containing protein</fullName>
    </recommendedName>
</protein>
<sequence>MEIKWTFRLYIFSIIFIYFSATSLAENQCVKDDDCLVKNTVCVNKTCSCSPDFVYNSERTECLKVAHGYGANCKDSIQCSTSLQAGGLCNNGTCECTKGYHYFKGQCWKTAGLGEACQQNNNCYVSYDFEASICNAQKVCECSPGYYQREYSSCRRISKKPGEPCGISLDCQFQNAVCTRNRTCQIQSDSVDTEDIAEDEVQYDIIDLCRKKRRIFDFFRSFKTEIFGQIGGKCTADSDCPTNAQCYMKSICLCKQGYYTKDNSSCHPELGENCKTDKDCLGKNTMCRDGKYCACKDGFVTSYDSRYCDKMSRDINWSCLRDEQCGFFGPGGKCISKKCHCSNTTHWVQDKLYCWISRKVGENCEQEEDCGDKSSGMICDEGKCSCTSGTHPSGNGQSCHNDSKEIGQPCFENIDCMYSHASCDVKLKRCTCEKGYMENKKVCSPGISSSCKSNDDCFVPTSQCVNNTCVCNSTSIPSKNLDKCLPLANTINFQCSESDQCSKLEGDCLNGTCQCKNNSLYYPDTNLCYIVRDIGQHCSGRRNCSVLHATCQNNYCVCKRGYRARGNRCVNGGYIELPSLLILLISLIFVFSAKNFNS</sequence>
<organism evidence="4 5">
    <name type="scientific">Rhynocoris fuscipes</name>
    <dbReference type="NCBI Taxonomy" id="488301"/>
    <lineage>
        <taxon>Eukaryota</taxon>
        <taxon>Metazoa</taxon>
        <taxon>Ecdysozoa</taxon>
        <taxon>Arthropoda</taxon>
        <taxon>Hexapoda</taxon>
        <taxon>Insecta</taxon>
        <taxon>Pterygota</taxon>
        <taxon>Neoptera</taxon>
        <taxon>Paraneoptera</taxon>
        <taxon>Hemiptera</taxon>
        <taxon>Heteroptera</taxon>
        <taxon>Panheteroptera</taxon>
        <taxon>Cimicomorpha</taxon>
        <taxon>Reduviidae</taxon>
        <taxon>Harpactorinae</taxon>
        <taxon>Harpactorini</taxon>
        <taxon>Rhynocoris</taxon>
    </lineage>
</organism>
<feature type="domain" description="EGF-like" evidence="3">
    <location>
        <begin position="233"/>
        <end position="267"/>
    </location>
</feature>
<dbReference type="Proteomes" id="UP001461498">
    <property type="component" value="Unassembled WGS sequence"/>
</dbReference>
<feature type="domain" description="EGF-like" evidence="3">
    <location>
        <begin position="28"/>
        <end position="63"/>
    </location>
</feature>
<feature type="signal peptide" evidence="2">
    <location>
        <begin position="1"/>
        <end position="25"/>
    </location>
</feature>
<keyword evidence="2" id="KW-0732">Signal</keyword>
<gene>
    <name evidence="4" type="ORF">O3M35_006226</name>
</gene>
<evidence type="ECO:0000256" key="2">
    <source>
        <dbReference type="SAM" id="SignalP"/>
    </source>
</evidence>
<dbReference type="PANTHER" id="PTHR39069:SF8">
    <property type="entry name" value="FI17111P1"/>
    <property type="match status" value="1"/>
</dbReference>
<proteinExistence type="predicted"/>
<dbReference type="PANTHER" id="PTHR39069">
    <property type="entry name" value="ECDYSONE-INDUCIBLE GENE E1, ISOFORM A"/>
    <property type="match status" value="1"/>
</dbReference>
<keyword evidence="1" id="KW-1133">Transmembrane helix</keyword>
<accession>A0AAW1DK49</accession>
<evidence type="ECO:0000313" key="4">
    <source>
        <dbReference type="EMBL" id="KAK9508740.1"/>
    </source>
</evidence>
<feature type="domain" description="EGF-like" evidence="3">
    <location>
        <begin position="409"/>
        <end position="444"/>
    </location>
</feature>
<feature type="chain" id="PRO_5043945848" description="EGF-like domain-containing protein" evidence="2">
    <location>
        <begin position="26"/>
        <end position="598"/>
    </location>
</feature>
<evidence type="ECO:0000259" key="3">
    <source>
        <dbReference type="SMART" id="SM00181"/>
    </source>
</evidence>
<feature type="transmembrane region" description="Helical" evidence="1">
    <location>
        <begin position="573"/>
        <end position="593"/>
    </location>
</feature>
<reference evidence="4 5" key="1">
    <citation type="submission" date="2022-12" db="EMBL/GenBank/DDBJ databases">
        <title>Chromosome-level genome assembly of true bugs.</title>
        <authorList>
            <person name="Ma L."/>
            <person name="Li H."/>
        </authorList>
    </citation>
    <scope>NUCLEOTIDE SEQUENCE [LARGE SCALE GENOMIC DNA]</scope>
    <source>
        <strain evidence="4">Lab_2022b</strain>
    </source>
</reference>
<evidence type="ECO:0000313" key="5">
    <source>
        <dbReference type="Proteomes" id="UP001461498"/>
    </source>
</evidence>
<dbReference type="SMART" id="SM00286">
    <property type="entry name" value="PTI"/>
    <property type="match status" value="4"/>
</dbReference>
<dbReference type="InterPro" id="IPR000742">
    <property type="entry name" value="EGF"/>
</dbReference>
<name>A0AAW1DK49_9HEMI</name>